<organism evidence="2 3">
    <name type="scientific">Pandoraea sputorum</name>
    <dbReference type="NCBI Taxonomy" id="93222"/>
    <lineage>
        <taxon>Bacteria</taxon>
        <taxon>Pseudomonadati</taxon>
        <taxon>Pseudomonadota</taxon>
        <taxon>Betaproteobacteria</taxon>
        <taxon>Burkholderiales</taxon>
        <taxon>Burkholderiaceae</taxon>
        <taxon>Pandoraea</taxon>
    </lineage>
</organism>
<reference evidence="2 3" key="1">
    <citation type="submission" date="2019-08" db="EMBL/GenBank/DDBJ databases">
        <authorList>
            <person name="Peeters C."/>
        </authorList>
    </citation>
    <scope>NUCLEOTIDE SEQUENCE [LARGE SCALE GENOMIC DNA]</scope>
    <source>
        <strain evidence="2 3">LMG 31121</strain>
    </source>
</reference>
<dbReference type="AlphaFoldDB" id="A0A5E5BHG5"/>
<evidence type="ECO:0000313" key="3">
    <source>
        <dbReference type="Proteomes" id="UP000335538"/>
    </source>
</evidence>
<evidence type="ECO:0000256" key="1">
    <source>
        <dbReference type="SAM" id="Coils"/>
    </source>
</evidence>
<accession>A0A5E5BHG5</accession>
<proteinExistence type="predicted"/>
<dbReference type="Proteomes" id="UP000335538">
    <property type="component" value="Unassembled WGS sequence"/>
</dbReference>
<evidence type="ECO:0000313" key="2">
    <source>
        <dbReference type="EMBL" id="VVE85164.1"/>
    </source>
</evidence>
<protein>
    <submittedName>
        <fullName evidence="2">Uncharacterized protein</fullName>
    </submittedName>
</protein>
<feature type="coiled-coil region" evidence="1">
    <location>
        <begin position="7"/>
        <end position="34"/>
    </location>
</feature>
<gene>
    <name evidence="2" type="ORF">PSP31121_05111</name>
</gene>
<name>A0A5E5BHG5_9BURK</name>
<keyword evidence="1" id="KW-0175">Coiled coil</keyword>
<dbReference type="EMBL" id="CABPSR010000024">
    <property type="protein sequence ID" value="VVE85164.1"/>
    <property type="molecule type" value="Genomic_DNA"/>
</dbReference>
<sequence length="98" mass="11081">MERTKHEMALMSQIANLEKKLRDKKQELHDERVRQTGVNIGDIVLYLGEEFRVVGIEALDGITWLTGNPRKKNGEFGNAVRNLYSGWTLANQAKGDAP</sequence>